<evidence type="ECO:0000313" key="14">
    <source>
        <dbReference type="EMBL" id="KAJ8655768.1"/>
    </source>
</evidence>
<dbReference type="InterPro" id="IPR011009">
    <property type="entry name" value="Kinase-like_dom_sf"/>
</dbReference>
<evidence type="ECO:0000256" key="6">
    <source>
        <dbReference type="ARBA" id="ARBA00022777"/>
    </source>
</evidence>
<dbReference type="GO" id="GO:0004674">
    <property type="term" value="F:protein serine/threonine kinase activity"/>
    <property type="evidence" value="ECO:0007669"/>
    <property type="project" value="UniProtKB-KW"/>
</dbReference>
<keyword evidence="7 10" id="KW-0067">ATP-binding</keyword>
<feature type="compositionally biased region" description="Low complexity" evidence="12">
    <location>
        <begin position="1"/>
        <end position="18"/>
    </location>
</feature>
<feature type="domain" description="Protein kinase" evidence="13">
    <location>
        <begin position="134"/>
        <end position="386"/>
    </location>
</feature>
<name>A0AAD7UZ94_9FUNG</name>
<evidence type="ECO:0000259" key="13">
    <source>
        <dbReference type="PROSITE" id="PS50011"/>
    </source>
</evidence>
<organism evidence="14 15">
    <name type="scientific">Lichtheimia ornata</name>
    <dbReference type="NCBI Taxonomy" id="688661"/>
    <lineage>
        <taxon>Eukaryota</taxon>
        <taxon>Fungi</taxon>
        <taxon>Fungi incertae sedis</taxon>
        <taxon>Mucoromycota</taxon>
        <taxon>Mucoromycotina</taxon>
        <taxon>Mucoromycetes</taxon>
        <taxon>Mucorales</taxon>
        <taxon>Lichtheimiaceae</taxon>
        <taxon>Lichtheimia</taxon>
    </lineage>
</organism>
<dbReference type="Proteomes" id="UP001234581">
    <property type="component" value="Unassembled WGS sequence"/>
</dbReference>
<comment type="catalytic activity">
    <reaction evidence="8">
        <text>L-threonyl-[protein] + ATP = O-phospho-L-threonyl-[protein] + ADP + H(+)</text>
        <dbReference type="Rhea" id="RHEA:46608"/>
        <dbReference type="Rhea" id="RHEA-COMP:11060"/>
        <dbReference type="Rhea" id="RHEA-COMP:11605"/>
        <dbReference type="ChEBI" id="CHEBI:15378"/>
        <dbReference type="ChEBI" id="CHEBI:30013"/>
        <dbReference type="ChEBI" id="CHEBI:30616"/>
        <dbReference type="ChEBI" id="CHEBI:61977"/>
        <dbReference type="ChEBI" id="CHEBI:456216"/>
        <dbReference type="EC" id="2.7.11.1"/>
    </reaction>
</comment>
<keyword evidence="15" id="KW-1185">Reference proteome</keyword>
<proteinExistence type="inferred from homology"/>
<dbReference type="Pfam" id="PF00069">
    <property type="entry name" value="Pkinase"/>
    <property type="match status" value="1"/>
</dbReference>
<dbReference type="Gene3D" id="1.10.510.10">
    <property type="entry name" value="Transferase(Phosphotransferase) domain 1"/>
    <property type="match status" value="1"/>
</dbReference>
<dbReference type="InterPro" id="IPR050629">
    <property type="entry name" value="STE20/SPS1-PAK"/>
</dbReference>
<evidence type="ECO:0000256" key="5">
    <source>
        <dbReference type="ARBA" id="ARBA00022741"/>
    </source>
</evidence>
<evidence type="ECO:0000256" key="9">
    <source>
        <dbReference type="ARBA" id="ARBA00048679"/>
    </source>
</evidence>
<dbReference type="EC" id="2.7.11.1" evidence="2"/>
<evidence type="ECO:0000313" key="15">
    <source>
        <dbReference type="Proteomes" id="UP001234581"/>
    </source>
</evidence>
<dbReference type="AlphaFoldDB" id="A0AAD7UZ94"/>
<evidence type="ECO:0000256" key="12">
    <source>
        <dbReference type="SAM" id="MobiDB-lite"/>
    </source>
</evidence>
<evidence type="ECO:0000256" key="1">
    <source>
        <dbReference type="ARBA" id="ARBA00008874"/>
    </source>
</evidence>
<feature type="region of interest" description="Disordered" evidence="12">
    <location>
        <begin position="91"/>
        <end position="111"/>
    </location>
</feature>
<keyword evidence="4" id="KW-0808">Transferase</keyword>
<comment type="catalytic activity">
    <reaction evidence="9">
        <text>L-seryl-[protein] + ATP = O-phospho-L-seryl-[protein] + ADP + H(+)</text>
        <dbReference type="Rhea" id="RHEA:17989"/>
        <dbReference type="Rhea" id="RHEA-COMP:9863"/>
        <dbReference type="Rhea" id="RHEA-COMP:11604"/>
        <dbReference type="ChEBI" id="CHEBI:15378"/>
        <dbReference type="ChEBI" id="CHEBI:29999"/>
        <dbReference type="ChEBI" id="CHEBI:30616"/>
        <dbReference type="ChEBI" id="CHEBI:83421"/>
        <dbReference type="ChEBI" id="CHEBI:456216"/>
        <dbReference type="EC" id="2.7.11.1"/>
    </reaction>
</comment>
<dbReference type="GO" id="GO:0005524">
    <property type="term" value="F:ATP binding"/>
    <property type="evidence" value="ECO:0007669"/>
    <property type="project" value="UniProtKB-UniRule"/>
</dbReference>
<gene>
    <name evidence="14" type="ORF">O0I10_008654</name>
</gene>
<dbReference type="SMART" id="SM00220">
    <property type="entry name" value="S_TKc"/>
    <property type="match status" value="1"/>
</dbReference>
<evidence type="ECO:0000256" key="3">
    <source>
        <dbReference type="ARBA" id="ARBA00022527"/>
    </source>
</evidence>
<dbReference type="RefSeq" id="XP_058340681.1">
    <property type="nucleotide sequence ID" value="XM_058488656.1"/>
</dbReference>
<dbReference type="PANTHER" id="PTHR48012:SF10">
    <property type="entry name" value="FI20177P1"/>
    <property type="match status" value="1"/>
</dbReference>
<dbReference type="PROSITE" id="PS00107">
    <property type="entry name" value="PROTEIN_KINASE_ATP"/>
    <property type="match status" value="1"/>
</dbReference>
<dbReference type="Gene3D" id="3.30.200.20">
    <property type="entry name" value="Phosphorylase Kinase, domain 1"/>
    <property type="match status" value="1"/>
</dbReference>
<dbReference type="InterPro" id="IPR000719">
    <property type="entry name" value="Prot_kinase_dom"/>
</dbReference>
<evidence type="ECO:0000256" key="10">
    <source>
        <dbReference type="PROSITE-ProRule" id="PRU10141"/>
    </source>
</evidence>
<evidence type="ECO:0000256" key="8">
    <source>
        <dbReference type="ARBA" id="ARBA00047899"/>
    </source>
</evidence>
<accession>A0AAD7UZ94</accession>
<dbReference type="PROSITE" id="PS00108">
    <property type="entry name" value="PROTEIN_KINASE_ST"/>
    <property type="match status" value="1"/>
</dbReference>
<dbReference type="GeneID" id="83216061"/>
<dbReference type="InterPro" id="IPR008271">
    <property type="entry name" value="Ser/Thr_kinase_AS"/>
</dbReference>
<reference evidence="14 15" key="1">
    <citation type="submission" date="2023-03" db="EMBL/GenBank/DDBJ databases">
        <title>Genome sequence of Lichtheimia ornata CBS 291.66.</title>
        <authorList>
            <person name="Mohabir J.T."/>
            <person name="Shea T.P."/>
            <person name="Kurbessoian T."/>
            <person name="Berby B."/>
            <person name="Fontaine J."/>
            <person name="Livny J."/>
            <person name="Gnirke A."/>
            <person name="Stajich J.E."/>
            <person name="Cuomo C.A."/>
        </authorList>
    </citation>
    <scope>NUCLEOTIDE SEQUENCE [LARGE SCALE GENOMIC DNA]</scope>
    <source>
        <strain evidence="14">CBS 291.66</strain>
    </source>
</reference>
<evidence type="ECO:0000256" key="7">
    <source>
        <dbReference type="ARBA" id="ARBA00022840"/>
    </source>
</evidence>
<sequence>MQRSNSLTSRSGSTRRSNVCLKRMNSLSTLSNTSTKQIWRSPGYCEIPNVLGKAYLKPELPSSLDLRPYDPSKRVSKQPWYPPNPYYEIPQLPPTAGHHHHHHAHRNRKRHNDLERILRKLKVRVRTSDPRLHYGQFQEIGTGVNGAVVRARMHKKPHIQVAIKRCILYPDRAYRAAVARELCIMATRHPHLIRLREAVIWHDDVWITMDLMRCSVFSVLCRRGLPENHTVHIICQTLKALDYLHASGYMHRDVKCENILLGRDGQVKLADFGLSACIDRRNCERLGTNKWMAPELILQQVYDEKIDMWSLGITIIEMMDRVPPHYLIKDERELFEIITCEPGPTFTYSYPSIYTRGLVAWLLDHNPQSRPSANDVLLELDVHVKSNLLPCSSSEELSQFLYKVLP</sequence>
<dbReference type="SUPFAM" id="SSF56112">
    <property type="entry name" value="Protein kinase-like (PK-like)"/>
    <property type="match status" value="1"/>
</dbReference>
<protein>
    <recommendedName>
        <fullName evidence="2">non-specific serine/threonine protein kinase</fullName>
        <ecNumber evidence="2">2.7.11.1</ecNumber>
    </recommendedName>
</protein>
<evidence type="ECO:0000256" key="2">
    <source>
        <dbReference type="ARBA" id="ARBA00012513"/>
    </source>
</evidence>
<keyword evidence="6" id="KW-0418">Kinase</keyword>
<evidence type="ECO:0000256" key="4">
    <source>
        <dbReference type="ARBA" id="ARBA00022679"/>
    </source>
</evidence>
<dbReference type="PANTHER" id="PTHR48012">
    <property type="entry name" value="STERILE20-LIKE KINASE, ISOFORM B-RELATED"/>
    <property type="match status" value="1"/>
</dbReference>
<dbReference type="PROSITE" id="PS50011">
    <property type="entry name" value="PROTEIN_KINASE_DOM"/>
    <property type="match status" value="1"/>
</dbReference>
<keyword evidence="5 10" id="KW-0547">Nucleotide-binding</keyword>
<dbReference type="EMBL" id="JARTCD010000046">
    <property type="protein sequence ID" value="KAJ8655768.1"/>
    <property type="molecule type" value="Genomic_DNA"/>
</dbReference>
<feature type="binding site" evidence="10">
    <location>
        <position position="164"/>
    </location>
    <ligand>
        <name>ATP</name>
        <dbReference type="ChEBI" id="CHEBI:30616"/>
    </ligand>
</feature>
<keyword evidence="3 11" id="KW-0723">Serine/threonine-protein kinase</keyword>
<feature type="region of interest" description="Disordered" evidence="12">
    <location>
        <begin position="1"/>
        <end position="20"/>
    </location>
</feature>
<dbReference type="InterPro" id="IPR017441">
    <property type="entry name" value="Protein_kinase_ATP_BS"/>
</dbReference>
<comment type="similarity">
    <text evidence="1">Belongs to the protein kinase superfamily. STE Ser/Thr protein kinase family. STE20 subfamily.</text>
</comment>
<dbReference type="GO" id="GO:0005737">
    <property type="term" value="C:cytoplasm"/>
    <property type="evidence" value="ECO:0007669"/>
    <property type="project" value="TreeGrafter"/>
</dbReference>
<comment type="caution">
    <text evidence="14">The sequence shown here is derived from an EMBL/GenBank/DDBJ whole genome shotgun (WGS) entry which is preliminary data.</text>
</comment>
<evidence type="ECO:0000256" key="11">
    <source>
        <dbReference type="RuleBase" id="RU000304"/>
    </source>
</evidence>
<feature type="compositionally biased region" description="Basic residues" evidence="12">
    <location>
        <begin position="97"/>
        <end position="111"/>
    </location>
</feature>